<evidence type="ECO:0000313" key="3">
    <source>
        <dbReference type="Proteomes" id="UP001374579"/>
    </source>
</evidence>
<dbReference type="InterPro" id="IPR011990">
    <property type="entry name" value="TPR-like_helical_dom_sf"/>
</dbReference>
<dbReference type="Gene3D" id="1.25.40.10">
    <property type="entry name" value="Tetratricopeptide repeat domain"/>
    <property type="match status" value="2"/>
</dbReference>
<organism evidence="2 3">
    <name type="scientific">Littorina saxatilis</name>
    <dbReference type="NCBI Taxonomy" id="31220"/>
    <lineage>
        <taxon>Eukaryota</taxon>
        <taxon>Metazoa</taxon>
        <taxon>Spiralia</taxon>
        <taxon>Lophotrochozoa</taxon>
        <taxon>Mollusca</taxon>
        <taxon>Gastropoda</taxon>
        <taxon>Caenogastropoda</taxon>
        <taxon>Littorinimorpha</taxon>
        <taxon>Littorinoidea</taxon>
        <taxon>Littorinidae</taxon>
        <taxon>Littorina</taxon>
    </lineage>
</organism>
<name>A0AAN9C1E0_9CAEN</name>
<feature type="compositionally biased region" description="Acidic residues" evidence="1">
    <location>
        <begin position="489"/>
        <end position="509"/>
    </location>
</feature>
<feature type="region of interest" description="Disordered" evidence="1">
    <location>
        <begin position="471"/>
        <end position="748"/>
    </location>
</feature>
<dbReference type="Pfam" id="PF13424">
    <property type="entry name" value="TPR_12"/>
    <property type="match status" value="1"/>
</dbReference>
<accession>A0AAN9C1E0</accession>
<keyword evidence="3" id="KW-1185">Reference proteome</keyword>
<proteinExistence type="predicted"/>
<dbReference type="SMART" id="SM00028">
    <property type="entry name" value="TPR"/>
    <property type="match status" value="3"/>
</dbReference>
<evidence type="ECO:0000313" key="2">
    <source>
        <dbReference type="EMBL" id="KAK7116636.1"/>
    </source>
</evidence>
<sequence>MRMDQHIKRLIEKYTIEASRLSGHGAIEKYSMAYAQAKELGNAFTLRACAANLGAAYVSLGKKEEAEKGIEHLKESIPPAGIVDCVSNGDLFFNIALGYEVAGRYREAGSYFEDALKEYKGERDNLNMEIDTLKRLVQNSLLRKRTAEMVKWYKELEETYRRANKLTDQLLVMVQRIANQQRLVGQSFKQKTPGPEAGMESTGEENGGEEDGEQREINGAVEQCCNMLENVRREGKITVGILVQVSVLLTQFKELEKARQLLEDALSLFEVEDGRSVEQAVVLQNLGTICNYLNDWERAIPYHQRAAAIYQYYASRPADPKLPIQPHAAQRCQGHCLAGHAFAFVHLEDVDEARVFFDKAREMAERSGDFDTKWQMDEALGAVHFRMATKDIMLPSPLTEDTRLKLPESSLDHLEKSMRWYKKALEDLASGPRGTSHVQDRVLEKYTLVQSLRKNASKAAVIPFTQPPVAPAVAQPVSVEKTAAKTESEDSGSTEEEGDDDEDDDDDDGSSSNDSKGLGKTVRTPAEDDGDEEAEQMKALYKEQLGIETLQRSGAQQRVGADVHSQRKHHSSSAESGSTDSASDCSDDDESEEESERRRAPPVPSLSPPRTLQASGTYENPQNPEMQINELYGTPSRPRPRVTKPTDYAELDFERKQQAGELGRSPTLNYFVPTTDDETGEAKKQKKPGGGSQDPDYEPVEVKGQAAQKSAAPSTKEDQRIGFAMGDSYLSHGDEKKDAKESKTCAVM</sequence>
<reference evidence="2 3" key="1">
    <citation type="submission" date="2024-02" db="EMBL/GenBank/DDBJ databases">
        <title>Chromosome-scale genome assembly of the rough periwinkle Littorina saxatilis.</title>
        <authorList>
            <person name="De Jode A."/>
            <person name="Faria R."/>
            <person name="Formenti G."/>
            <person name="Sims Y."/>
            <person name="Smith T.P."/>
            <person name="Tracey A."/>
            <person name="Wood J.M.D."/>
            <person name="Zagrodzka Z.B."/>
            <person name="Johannesson K."/>
            <person name="Butlin R.K."/>
            <person name="Leder E.H."/>
        </authorList>
    </citation>
    <scope>NUCLEOTIDE SEQUENCE [LARGE SCALE GENOMIC DNA]</scope>
    <source>
        <strain evidence="2">Snail1</strain>
        <tissue evidence="2">Muscle</tissue>
    </source>
</reference>
<dbReference type="InterPro" id="IPR024812">
    <property type="entry name" value="TPR_24"/>
</dbReference>
<dbReference type="AlphaFoldDB" id="A0AAN9C1E0"/>
<comment type="caution">
    <text evidence="2">The sequence shown here is derived from an EMBL/GenBank/DDBJ whole genome shotgun (WGS) entry which is preliminary data.</text>
</comment>
<dbReference type="SUPFAM" id="SSF48452">
    <property type="entry name" value="TPR-like"/>
    <property type="match status" value="2"/>
</dbReference>
<dbReference type="PANTHER" id="PTHR47050:SF1">
    <property type="entry name" value="TETRATRICOPEPTIDE REPEAT PROTEIN 24-LIKE"/>
    <property type="match status" value="1"/>
</dbReference>
<evidence type="ECO:0000256" key="1">
    <source>
        <dbReference type="SAM" id="MobiDB-lite"/>
    </source>
</evidence>
<feature type="compositionally biased region" description="Low complexity" evidence="1">
    <location>
        <begin position="573"/>
        <end position="584"/>
    </location>
</feature>
<feature type="compositionally biased region" description="Basic and acidic residues" evidence="1">
    <location>
        <begin position="732"/>
        <end position="748"/>
    </location>
</feature>
<feature type="region of interest" description="Disordered" evidence="1">
    <location>
        <begin position="185"/>
        <end position="214"/>
    </location>
</feature>
<dbReference type="PANTHER" id="PTHR47050">
    <property type="entry name" value="TETRATRICOPEPTIDE REPEAT PROTEIN 24"/>
    <property type="match status" value="1"/>
</dbReference>
<dbReference type="InterPro" id="IPR019734">
    <property type="entry name" value="TPR_rpt"/>
</dbReference>
<feature type="compositionally biased region" description="Polar residues" evidence="1">
    <location>
        <begin position="608"/>
        <end position="626"/>
    </location>
</feature>
<dbReference type="Proteomes" id="UP001374579">
    <property type="component" value="Unassembled WGS sequence"/>
</dbReference>
<gene>
    <name evidence="2" type="ORF">V1264_002279</name>
</gene>
<feature type="compositionally biased region" description="Acidic residues" evidence="1">
    <location>
        <begin position="585"/>
        <end position="594"/>
    </location>
</feature>
<feature type="compositionally biased region" description="Acidic residues" evidence="1">
    <location>
        <begin position="202"/>
        <end position="213"/>
    </location>
</feature>
<protein>
    <submittedName>
        <fullName evidence="2">Uncharacterized protein</fullName>
    </submittedName>
</protein>
<dbReference type="EMBL" id="JBAMIC010000001">
    <property type="protein sequence ID" value="KAK7116636.1"/>
    <property type="molecule type" value="Genomic_DNA"/>
</dbReference>